<evidence type="ECO:0000256" key="6">
    <source>
        <dbReference type="ARBA" id="ARBA00023136"/>
    </source>
</evidence>
<keyword evidence="4 7" id="KW-0812">Transmembrane</keyword>
<feature type="transmembrane region" description="Helical" evidence="7">
    <location>
        <begin position="225"/>
        <end position="247"/>
    </location>
</feature>
<keyword evidence="5 7" id="KW-1133">Transmembrane helix</keyword>
<keyword evidence="2" id="KW-0813">Transport</keyword>
<evidence type="ECO:0000256" key="5">
    <source>
        <dbReference type="ARBA" id="ARBA00022989"/>
    </source>
</evidence>
<keyword evidence="6 7" id="KW-0472">Membrane</keyword>
<feature type="transmembrane region" description="Helical" evidence="7">
    <location>
        <begin position="38"/>
        <end position="57"/>
    </location>
</feature>
<organism evidence="8 9">
    <name type="scientific">Roseovarius indicus</name>
    <dbReference type="NCBI Taxonomy" id="540747"/>
    <lineage>
        <taxon>Bacteria</taxon>
        <taxon>Pseudomonadati</taxon>
        <taxon>Pseudomonadota</taxon>
        <taxon>Alphaproteobacteria</taxon>
        <taxon>Rhodobacterales</taxon>
        <taxon>Roseobacteraceae</taxon>
        <taxon>Roseovarius</taxon>
    </lineage>
</organism>
<dbReference type="GO" id="GO:0016020">
    <property type="term" value="C:membrane"/>
    <property type="evidence" value="ECO:0007669"/>
    <property type="project" value="UniProtKB-SubCell"/>
</dbReference>
<protein>
    <submittedName>
        <fullName evidence="8">Auxin efflux carrier</fullName>
    </submittedName>
</protein>
<reference evidence="8 9" key="1">
    <citation type="submission" date="2018-08" db="EMBL/GenBank/DDBJ databases">
        <title>Genetic Globetrotter - A new plasmid hitch-hiking vast phylogenetic and geographic distances.</title>
        <authorList>
            <person name="Vollmers J."/>
            <person name="Petersen J."/>
        </authorList>
    </citation>
    <scope>NUCLEOTIDE SEQUENCE [LARGE SCALE GENOMIC DNA]</scope>
    <source>
        <strain evidence="8 9">DSM 26383</strain>
    </source>
</reference>
<proteinExistence type="predicted"/>
<dbReference type="AlphaFoldDB" id="A0A5P3AE57"/>
<comment type="subcellular location">
    <subcellularLocation>
        <location evidence="1">Membrane</location>
        <topology evidence="1">Multi-pass membrane protein</topology>
    </subcellularLocation>
</comment>
<feature type="transmembrane region" description="Helical" evidence="7">
    <location>
        <begin position="99"/>
        <end position="121"/>
    </location>
</feature>
<keyword evidence="3" id="KW-1003">Cell membrane</keyword>
<dbReference type="PANTHER" id="PTHR36838:SF3">
    <property type="entry name" value="TRANSPORTER AUXIN EFFLUX CARRIER EC FAMILY"/>
    <property type="match status" value="1"/>
</dbReference>
<evidence type="ECO:0000256" key="2">
    <source>
        <dbReference type="ARBA" id="ARBA00022448"/>
    </source>
</evidence>
<feature type="transmembrane region" description="Helical" evidence="7">
    <location>
        <begin position="259"/>
        <end position="278"/>
    </location>
</feature>
<dbReference type="RefSeq" id="WP_057815273.1">
    <property type="nucleotide sequence ID" value="NZ_CP031598.1"/>
</dbReference>
<feature type="transmembrane region" description="Helical" evidence="7">
    <location>
        <begin position="6"/>
        <end position="26"/>
    </location>
</feature>
<dbReference type="EMBL" id="CP031598">
    <property type="protein sequence ID" value="QEW26993.1"/>
    <property type="molecule type" value="Genomic_DNA"/>
</dbReference>
<feature type="transmembrane region" description="Helical" evidence="7">
    <location>
        <begin position="285"/>
        <end position="304"/>
    </location>
</feature>
<evidence type="ECO:0000256" key="1">
    <source>
        <dbReference type="ARBA" id="ARBA00004141"/>
    </source>
</evidence>
<evidence type="ECO:0000256" key="7">
    <source>
        <dbReference type="SAM" id="Phobius"/>
    </source>
</evidence>
<evidence type="ECO:0000256" key="4">
    <source>
        <dbReference type="ARBA" id="ARBA00022692"/>
    </source>
</evidence>
<feature type="transmembrane region" description="Helical" evidence="7">
    <location>
        <begin position="202"/>
        <end position="218"/>
    </location>
</feature>
<sequence>MSSIISVLTDPVLPIFAIAIIGYLLGRTGHATEENARIVNRFCMSIPMPVLVFGLLARSDFDAFVWDKLLVYAAGEAIVFTLVFLTARKVFACTVTEAVLLGVCGAFSNTVMYILPISQLVYGVDAVGSVVSVIVLDILFLFAGSLIFLELHGNEAWRPGVIVGKLARMPLIVAIVLGLATGLMGLDLPGPAETFINFNGDAAPPIALFALGVVLSKTRMSADPVVLTVGAIKMLAFPALVWAVFSVVSPGWDPQTQQFILTAAGPAGAMAFSMALLYDVRADRIAQIIVGTSALTLLSLALVLSL</sequence>
<dbReference type="KEGG" id="rid:RIdsm_02802"/>
<feature type="transmembrane region" description="Helical" evidence="7">
    <location>
        <begin position="69"/>
        <end position="87"/>
    </location>
</feature>
<feature type="transmembrane region" description="Helical" evidence="7">
    <location>
        <begin position="170"/>
        <end position="190"/>
    </location>
</feature>
<dbReference type="InterPro" id="IPR004776">
    <property type="entry name" value="Mem_transp_PIN-like"/>
</dbReference>
<gene>
    <name evidence="8" type="ORF">RIdsm_02802</name>
</gene>
<dbReference type="GO" id="GO:0055085">
    <property type="term" value="P:transmembrane transport"/>
    <property type="evidence" value="ECO:0007669"/>
    <property type="project" value="InterPro"/>
</dbReference>
<dbReference type="PANTHER" id="PTHR36838">
    <property type="entry name" value="AUXIN EFFLUX CARRIER FAMILY PROTEIN"/>
    <property type="match status" value="1"/>
</dbReference>
<dbReference type="Pfam" id="PF03547">
    <property type="entry name" value="Mem_trans"/>
    <property type="match status" value="2"/>
</dbReference>
<evidence type="ECO:0000256" key="3">
    <source>
        <dbReference type="ARBA" id="ARBA00022475"/>
    </source>
</evidence>
<accession>A0A5P3AE57</accession>
<dbReference type="Proteomes" id="UP000325785">
    <property type="component" value="Chromosome"/>
</dbReference>
<evidence type="ECO:0000313" key="8">
    <source>
        <dbReference type="EMBL" id="QEW26993.1"/>
    </source>
</evidence>
<feature type="transmembrane region" description="Helical" evidence="7">
    <location>
        <begin position="127"/>
        <end position="149"/>
    </location>
</feature>
<name>A0A5P3AE57_9RHOB</name>
<evidence type="ECO:0000313" key="9">
    <source>
        <dbReference type="Proteomes" id="UP000325785"/>
    </source>
</evidence>